<proteinExistence type="predicted"/>
<name>A0ABT7N563_9BURK</name>
<evidence type="ECO:0008006" key="3">
    <source>
        <dbReference type="Google" id="ProtNLM"/>
    </source>
</evidence>
<dbReference type="Proteomes" id="UP001174908">
    <property type="component" value="Unassembled WGS sequence"/>
</dbReference>
<protein>
    <recommendedName>
        <fullName evidence="3">Phage tail protein</fullName>
    </recommendedName>
</protein>
<accession>A0ABT7N563</accession>
<evidence type="ECO:0000313" key="1">
    <source>
        <dbReference type="EMBL" id="MDM0043057.1"/>
    </source>
</evidence>
<dbReference type="RefSeq" id="WP_286658181.1">
    <property type="nucleotide sequence ID" value="NZ_JASZYV010000001.1"/>
</dbReference>
<gene>
    <name evidence="1" type="ORF">QTH91_01050</name>
</gene>
<evidence type="ECO:0000313" key="2">
    <source>
        <dbReference type="Proteomes" id="UP001174908"/>
    </source>
</evidence>
<keyword evidence="2" id="KW-1185">Reference proteome</keyword>
<comment type="caution">
    <text evidence="1">The sequence shown here is derived from an EMBL/GenBank/DDBJ whole genome shotgun (WGS) entry which is preliminary data.</text>
</comment>
<dbReference type="EMBL" id="JASZYV010000001">
    <property type="protein sequence ID" value="MDM0043057.1"/>
    <property type="molecule type" value="Genomic_DNA"/>
</dbReference>
<reference evidence="1" key="1">
    <citation type="submission" date="2023-06" db="EMBL/GenBank/DDBJ databases">
        <authorList>
            <person name="Jiang Y."/>
            <person name="Liu Q."/>
        </authorList>
    </citation>
    <scope>NUCLEOTIDE SEQUENCE</scope>
    <source>
        <strain evidence="1">CGMCC 1.12089</strain>
    </source>
</reference>
<organism evidence="1 2">
    <name type="scientific">Variovorax dokdonensis</name>
    <dbReference type="NCBI Taxonomy" id="344883"/>
    <lineage>
        <taxon>Bacteria</taxon>
        <taxon>Pseudomonadati</taxon>
        <taxon>Pseudomonadota</taxon>
        <taxon>Betaproteobacteria</taxon>
        <taxon>Burkholderiales</taxon>
        <taxon>Comamonadaceae</taxon>
        <taxon>Variovorax</taxon>
    </lineage>
</organism>
<sequence>MAEPVPPSGSMYLYDYAAPPLLPGDYRYEVSTSIEKSGTSTETLSHERYFSVVGPRFVLNPGDIAGVVPPRNSQGPFSAVLPQIVMRRRTLPWERVIANALPAPSAPTALPNQKPDYPTPWMALLLLAEGEDWELQPNLPLESVLPSAVFKTIGSPANVLVEALDIDRALLDAVLPAREELQLLSHVRRVNANDRELSVEGSDGWFAVVVCNRLPAPGKKCRAVLVSLEGRTDLVATNPPAFVGSHGGGLVGLLDHTVFELADDDTVLQMKEASLPAFLDAPQAFRSASAFEGARVREEANVLAKARVLPRLKKPRAKLVAMTSWSFTCEGDGDFMQLMQHLDVGLIGKTKDGKPPVTDTGHIRVELGTRAGTKETALFRGPLVPMPLQRDPDGPYHSADQARRIAPELGLQDISYACAFEVGRLLAAADARLAQELMRWRRKGFGAAARLDVMADLEARLDLVLAEAIPQKLQQYVLPVVAGELIKTFATVGPPAGDAFGLGLMSATRGMQPELVAKAFGLDGIEAAREAMLGISQPLATRVPTQAEPVLKGGTLAEVLKDVQGLSMLQETRGQVIDNVRLRVDTIGKAGSTVFGPVGARKGKGKGKGGGR</sequence>